<dbReference type="AlphaFoldDB" id="A0A0D0E3B5"/>
<dbReference type="HOGENOM" id="CLU_047036_3_1_1"/>
<reference evidence="7 8" key="1">
    <citation type="submission" date="2014-04" db="EMBL/GenBank/DDBJ databases">
        <authorList>
            <consortium name="DOE Joint Genome Institute"/>
            <person name="Kuo A."/>
            <person name="Kohler A."/>
            <person name="Jargeat P."/>
            <person name="Nagy L.G."/>
            <person name="Floudas D."/>
            <person name="Copeland A."/>
            <person name="Barry K.W."/>
            <person name="Cichocki N."/>
            <person name="Veneault-Fourrey C."/>
            <person name="LaButti K."/>
            <person name="Lindquist E.A."/>
            <person name="Lipzen A."/>
            <person name="Lundell T."/>
            <person name="Morin E."/>
            <person name="Murat C."/>
            <person name="Sun H."/>
            <person name="Tunlid A."/>
            <person name="Henrissat B."/>
            <person name="Grigoriev I.V."/>
            <person name="Hibbett D.S."/>
            <person name="Martin F."/>
            <person name="Nordberg H.P."/>
            <person name="Cantor M.N."/>
            <person name="Hua S.X."/>
        </authorList>
    </citation>
    <scope>NUCLEOTIDE SEQUENCE [LARGE SCALE GENOMIC DNA]</scope>
    <source>
        <strain evidence="7 8">Ve08.2h10</strain>
    </source>
</reference>
<comment type="subcellular location">
    <subcellularLocation>
        <location evidence="1">Membrane</location>
    </subcellularLocation>
</comment>
<organism evidence="7 8">
    <name type="scientific">Paxillus rubicundulus Ve08.2h10</name>
    <dbReference type="NCBI Taxonomy" id="930991"/>
    <lineage>
        <taxon>Eukaryota</taxon>
        <taxon>Fungi</taxon>
        <taxon>Dikarya</taxon>
        <taxon>Basidiomycota</taxon>
        <taxon>Agaricomycotina</taxon>
        <taxon>Agaricomycetes</taxon>
        <taxon>Agaricomycetidae</taxon>
        <taxon>Boletales</taxon>
        <taxon>Paxilineae</taxon>
        <taxon>Paxillaceae</taxon>
        <taxon>Paxillus</taxon>
    </lineage>
</organism>
<dbReference type="Pfam" id="PF04116">
    <property type="entry name" value="FA_hydroxylase"/>
    <property type="match status" value="1"/>
</dbReference>
<dbReference type="STRING" id="930991.A0A0D0E3B5"/>
<dbReference type="GO" id="GO:0008610">
    <property type="term" value="P:lipid biosynthetic process"/>
    <property type="evidence" value="ECO:0007669"/>
    <property type="project" value="InterPro"/>
</dbReference>
<evidence type="ECO:0000256" key="4">
    <source>
        <dbReference type="ARBA" id="ARBA00023136"/>
    </source>
</evidence>
<feature type="transmembrane region" description="Helical" evidence="5">
    <location>
        <begin position="59"/>
        <end position="86"/>
    </location>
</feature>
<feature type="transmembrane region" description="Helical" evidence="5">
    <location>
        <begin position="143"/>
        <end position="163"/>
    </location>
</feature>
<dbReference type="FunCoup" id="A0A0D0E3B5">
    <property type="interactions" value="117"/>
</dbReference>
<evidence type="ECO:0000256" key="3">
    <source>
        <dbReference type="ARBA" id="ARBA00022989"/>
    </source>
</evidence>
<proteinExistence type="predicted"/>
<protein>
    <recommendedName>
        <fullName evidence="6">Fatty acid hydroxylase domain-containing protein</fullName>
    </recommendedName>
</protein>
<dbReference type="PANTHER" id="PTHR11863">
    <property type="entry name" value="STEROL DESATURASE"/>
    <property type="match status" value="1"/>
</dbReference>
<evidence type="ECO:0000256" key="2">
    <source>
        <dbReference type="ARBA" id="ARBA00022692"/>
    </source>
</evidence>
<reference evidence="8" key="2">
    <citation type="submission" date="2015-01" db="EMBL/GenBank/DDBJ databases">
        <title>Evolutionary Origins and Diversification of the Mycorrhizal Mutualists.</title>
        <authorList>
            <consortium name="DOE Joint Genome Institute"/>
            <consortium name="Mycorrhizal Genomics Consortium"/>
            <person name="Kohler A."/>
            <person name="Kuo A."/>
            <person name="Nagy L.G."/>
            <person name="Floudas D."/>
            <person name="Copeland A."/>
            <person name="Barry K.W."/>
            <person name="Cichocki N."/>
            <person name="Veneault-Fourrey C."/>
            <person name="LaButti K."/>
            <person name="Lindquist E.A."/>
            <person name="Lipzen A."/>
            <person name="Lundell T."/>
            <person name="Morin E."/>
            <person name="Murat C."/>
            <person name="Riley R."/>
            <person name="Ohm R."/>
            <person name="Sun H."/>
            <person name="Tunlid A."/>
            <person name="Henrissat B."/>
            <person name="Grigoriev I.V."/>
            <person name="Hibbett D.S."/>
            <person name="Martin F."/>
        </authorList>
    </citation>
    <scope>NUCLEOTIDE SEQUENCE [LARGE SCALE GENOMIC DNA]</scope>
    <source>
        <strain evidence="8">Ve08.2h10</strain>
    </source>
</reference>
<keyword evidence="4 5" id="KW-0472">Membrane</keyword>
<accession>A0A0D0E3B5</accession>
<keyword evidence="2 5" id="KW-0812">Transmembrane</keyword>
<evidence type="ECO:0000313" key="7">
    <source>
        <dbReference type="EMBL" id="KIK98676.1"/>
    </source>
</evidence>
<feature type="domain" description="Fatty acid hydroxylase" evidence="6">
    <location>
        <begin position="151"/>
        <end position="278"/>
    </location>
</feature>
<dbReference type="EMBL" id="KN824884">
    <property type="protein sequence ID" value="KIK98676.1"/>
    <property type="molecule type" value="Genomic_DNA"/>
</dbReference>
<dbReference type="OrthoDB" id="6354873at2759"/>
<feature type="transmembrane region" description="Helical" evidence="5">
    <location>
        <begin position="218"/>
        <end position="235"/>
    </location>
</feature>
<evidence type="ECO:0000256" key="5">
    <source>
        <dbReference type="SAM" id="Phobius"/>
    </source>
</evidence>
<evidence type="ECO:0000313" key="8">
    <source>
        <dbReference type="Proteomes" id="UP000054538"/>
    </source>
</evidence>
<name>A0A0D0E3B5_9AGAM</name>
<evidence type="ECO:0000259" key="6">
    <source>
        <dbReference type="Pfam" id="PF04116"/>
    </source>
</evidence>
<gene>
    <name evidence="7" type="ORF">PAXRUDRAFT_823585</name>
</gene>
<evidence type="ECO:0000256" key="1">
    <source>
        <dbReference type="ARBA" id="ARBA00004370"/>
    </source>
</evidence>
<sequence length="298" mass="35164">MDLVLHLADEYVLDNVWAHLVPPNDHLVDSSSELISANFSTISIVSQSAWPRDHIPRQLLSLSIITLIGIHLLYFIFAGLSFQYIFNHEMMRHPRFLTNQIKLEIQTSLKAFPAMMLLTLPWFQAEVMGYSRLYDNVDEYGRLYLVLSIPFFLLFTDYCIYWVHRILHHPMLYKTFHKPHHKWIIPTPFASHAFHPVDGYLQSVPYHLFIFLFPLHRWVYLCLFVFVNFWSIFIHDSDMITGHPLEQVINGPAHHTLHHLYFTVNYGQYFTWADRVGGSYRHPEPSLDPLLEVKEKTS</sequence>
<dbReference type="GO" id="GO:0016491">
    <property type="term" value="F:oxidoreductase activity"/>
    <property type="evidence" value="ECO:0007669"/>
    <property type="project" value="InterPro"/>
</dbReference>
<dbReference type="GO" id="GO:0016020">
    <property type="term" value="C:membrane"/>
    <property type="evidence" value="ECO:0007669"/>
    <property type="project" value="UniProtKB-SubCell"/>
</dbReference>
<dbReference type="Proteomes" id="UP000054538">
    <property type="component" value="Unassembled WGS sequence"/>
</dbReference>
<dbReference type="InterPro" id="IPR050307">
    <property type="entry name" value="Sterol_Desaturase_Related"/>
</dbReference>
<keyword evidence="8" id="KW-1185">Reference proteome</keyword>
<keyword evidence="3 5" id="KW-1133">Transmembrane helix</keyword>
<dbReference type="GO" id="GO:0005506">
    <property type="term" value="F:iron ion binding"/>
    <property type="evidence" value="ECO:0007669"/>
    <property type="project" value="InterPro"/>
</dbReference>
<dbReference type="InParanoid" id="A0A0D0E3B5"/>
<dbReference type="InterPro" id="IPR006694">
    <property type="entry name" value="Fatty_acid_hydroxylase"/>
</dbReference>